<dbReference type="GO" id="GO:1900079">
    <property type="term" value="P:regulation of arginine biosynthetic process"/>
    <property type="evidence" value="ECO:0007669"/>
    <property type="project" value="UniProtKB-UniRule"/>
</dbReference>
<dbReference type="PANTHER" id="PTHR34471">
    <property type="entry name" value="ARGININE REPRESSOR"/>
    <property type="match status" value="1"/>
</dbReference>
<reference evidence="10 11" key="1">
    <citation type="journal article" date="2015" name="Genome Announc.">
        <title>Expanding the biotechnology potential of lactobacilli through comparative genomics of 213 strains and associated genera.</title>
        <authorList>
            <person name="Sun Z."/>
            <person name="Harris H.M."/>
            <person name="McCann A."/>
            <person name="Guo C."/>
            <person name="Argimon S."/>
            <person name="Zhang W."/>
            <person name="Yang X."/>
            <person name="Jeffery I.B."/>
            <person name="Cooney J.C."/>
            <person name="Kagawa T.F."/>
            <person name="Liu W."/>
            <person name="Song Y."/>
            <person name="Salvetti E."/>
            <person name="Wrobel A."/>
            <person name="Rasinkangas P."/>
            <person name="Parkhill J."/>
            <person name="Rea M.C."/>
            <person name="O'Sullivan O."/>
            <person name="Ritari J."/>
            <person name="Douillard F.P."/>
            <person name="Paul Ross R."/>
            <person name="Yang R."/>
            <person name="Briner A.E."/>
            <person name="Felis G.E."/>
            <person name="de Vos W.M."/>
            <person name="Barrangou R."/>
            <person name="Klaenhammer T.R."/>
            <person name="Caufield P.W."/>
            <person name="Cui Y."/>
            <person name="Zhang H."/>
            <person name="O'Toole P.W."/>
        </authorList>
    </citation>
    <scope>NUCLEOTIDE SEQUENCE [LARGE SCALE GENOMIC DNA]</scope>
    <source>
        <strain evidence="10 11">DSM 17758</strain>
    </source>
</reference>
<dbReference type="GO" id="GO:0003700">
    <property type="term" value="F:DNA-binding transcription factor activity"/>
    <property type="evidence" value="ECO:0007669"/>
    <property type="project" value="UniProtKB-UniRule"/>
</dbReference>
<dbReference type="PRINTS" id="PR01467">
    <property type="entry name" value="ARGREPRESSOR"/>
</dbReference>
<dbReference type="OrthoDB" id="9807089at2"/>
<dbReference type="InterPro" id="IPR001669">
    <property type="entry name" value="Arg_repress"/>
</dbReference>
<evidence type="ECO:0000259" key="9">
    <source>
        <dbReference type="Pfam" id="PF02863"/>
    </source>
</evidence>
<dbReference type="Gene3D" id="1.10.10.10">
    <property type="entry name" value="Winged helix-like DNA-binding domain superfamily/Winged helix DNA-binding domain"/>
    <property type="match status" value="1"/>
</dbReference>
<dbReference type="SUPFAM" id="SSF46785">
    <property type="entry name" value="Winged helix' DNA-binding domain"/>
    <property type="match status" value="1"/>
</dbReference>
<dbReference type="Pfam" id="PF01316">
    <property type="entry name" value="Arg_repressor"/>
    <property type="match status" value="1"/>
</dbReference>
<protein>
    <recommendedName>
        <fullName evidence="7">Arginine repressor</fullName>
    </recommendedName>
</protein>
<evidence type="ECO:0000256" key="3">
    <source>
        <dbReference type="ARBA" id="ARBA00022490"/>
    </source>
</evidence>
<accession>A0A0R1WFI8</accession>
<dbReference type="GO" id="GO:0034618">
    <property type="term" value="F:arginine binding"/>
    <property type="evidence" value="ECO:0007669"/>
    <property type="project" value="InterPro"/>
</dbReference>
<dbReference type="UniPathway" id="UPA00068"/>
<evidence type="ECO:0000313" key="10">
    <source>
        <dbReference type="EMBL" id="KRM13651.1"/>
    </source>
</evidence>
<keyword evidence="7" id="KW-0678">Repressor</keyword>
<keyword evidence="7" id="KW-0055">Arginine biosynthesis</keyword>
<dbReference type="GO" id="GO:0051259">
    <property type="term" value="P:protein complex oligomerization"/>
    <property type="evidence" value="ECO:0007669"/>
    <property type="project" value="InterPro"/>
</dbReference>
<dbReference type="InterPro" id="IPR036388">
    <property type="entry name" value="WH-like_DNA-bd_sf"/>
</dbReference>
<comment type="function">
    <text evidence="7">Regulates arginine biosynthesis genes.</text>
</comment>
<evidence type="ECO:0000256" key="2">
    <source>
        <dbReference type="ARBA" id="ARBA00008316"/>
    </source>
</evidence>
<organism evidence="10 11">
    <name type="scientific">Lapidilactobacillus concavus DSM 17758</name>
    <dbReference type="NCBI Taxonomy" id="1423735"/>
    <lineage>
        <taxon>Bacteria</taxon>
        <taxon>Bacillati</taxon>
        <taxon>Bacillota</taxon>
        <taxon>Bacilli</taxon>
        <taxon>Lactobacillales</taxon>
        <taxon>Lactobacillaceae</taxon>
        <taxon>Lapidilactobacillus</taxon>
    </lineage>
</organism>
<dbReference type="GO" id="GO:0006526">
    <property type="term" value="P:L-arginine biosynthetic process"/>
    <property type="evidence" value="ECO:0007669"/>
    <property type="project" value="UniProtKB-UniPathway"/>
</dbReference>
<dbReference type="HAMAP" id="MF_00173">
    <property type="entry name" value="Arg_repressor"/>
    <property type="match status" value="1"/>
</dbReference>
<evidence type="ECO:0000256" key="7">
    <source>
        <dbReference type="HAMAP-Rule" id="MF_00173"/>
    </source>
</evidence>
<feature type="domain" description="Arginine repressor DNA-binding" evidence="8">
    <location>
        <begin position="2"/>
        <end position="64"/>
    </location>
</feature>
<gene>
    <name evidence="7" type="primary">argR</name>
    <name evidence="10" type="ORF">FC15_GL001107</name>
</gene>
<proteinExistence type="inferred from homology"/>
<comment type="similarity">
    <text evidence="2 7">Belongs to the ArgR family.</text>
</comment>
<dbReference type="InterPro" id="IPR020899">
    <property type="entry name" value="Arg_repress_C"/>
</dbReference>
<comment type="pathway">
    <text evidence="7">Amino-acid biosynthesis; L-arginine biosynthesis [regulation].</text>
</comment>
<keyword evidence="6 7" id="KW-0804">Transcription</keyword>
<dbReference type="InterPro" id="IPR020900">
    <property type="entry name" value="Arg_repress_DNA-bd"/>
</dbReference>
<feature type="domain" description="Arginine repressor C-terminal" evidence="9">
    <location>
        <begin position="84"/>
        <end position="151"/>
    </location>
</feature>
<keyword evidence="7" id="KW-0028">Amino-acid biosynthesis</keyword>
<sequence>MMNKKERHSILEKIVQEHLVHTQEELQGYLHEYGLKTTQATLSRDLRELKITKMRDEYGKSRYLKLSTETTGDAQARLFSALKTVTKSVDTVEFLVIIHTSPSYGNFLAAALDDLRHTPPTDILGTIAGHDTVVAVCESSDQATTVANFLNEHLRLL</sequence>
<evidence type="ECO:0000256" key="1">
    <source>
        <dbReference type="ARBA" id="ARBA00004496"/>
    </source>
</evidence>
<dbReference type="Pfam" id="PF02863">
    <property type="entry name" value="Arg_repressor_C"/>
    <property type="match status" value="1"/>
</dbReference>
<dbReference type="GO" id="GO:0005737">
    <property type="term" value="C:cytoplasm"/>
    <property type="evidence" value="ECO:0007669"/>
    <property type="project" value="UniProtKB-SubCell"/>
</dbReference>
<name>A0A0R1WFI8_9LACO</name>
<dbReference type="STRING" id="1423735.FC15_GL001107"/>
<dbReference type="Proteomes" id="UP000051315">
    <property type="component" value="Unassembled WGS sequence"/>
</dbReference>
<dbReference type="EMBL" id="AZFX01000004">
    <property type="protein sequence ID" value="KRM13651.1"/>
    <property type="molecule type" value="Genomic_DNA"/>
</dbReference>
<dbReference type="PATRIC" id="fig|1423735.3.peg.1151"/>
<comment type="subcellular location">
    <subcellularLocation>
        <location evidence="1 7">Cytoplasm</location>
    </subcellularLocation>
</comment>
<dbReference type="SUPFAM" id="SSF55252">
    <property type="entry name" value="C-terminal domain of arginine repressor"/>
    <property type="match status" value="1"/>
</dbReference>
<keyword evidence="4 7" id="KW-0805">Transcription regulation</keyword>
<evidence type="ECO:0000259" key="8">
    <source>
        <dbReference type="Pfam" id="PF01316"/>
    </source>
</evidence>
<dbReference type="Gene3D" id="3.30.1360.40">
    <property type="match status" value="1"/>
</dbReference>
<evidence type="ECO:0000256" key="6">
    <source>
        <dbReference type="ARBA" id="ARBA00023163"/>
    </source>
</evidence>
<keyword evidence="5 7" id="KW-0238">DNA-binding</keyword>
<evidence type="ECO:0000256" key="4">
    <source>
        <dbReference type="ARBA" id="ARBA00023015"/>
    </source>
</evidence>
<dbReference type="GO" id="GO:0003677">
    <property type="term" value="F:DNA binding"/>
    <property type="evidence" value="ECO:0007669"/>
    <property type="project" value="UniProtKB-KW"/>
</dbReference>
<dbReference type="PANTHER" id="PTHR34471:SF1">
    <property type="entry name" value="ARGININE REPRESSOR"/>
    <property type="match status" value="1"/>
</dbReference>
<evidence type="ECO:0000313" key="11">
    <source>
        <dbReference type="Proteomes" id="UP000051315"/>
    </source>
</evidence>
<comment type="caution">
    <text evidence="10">The sequence shown here is derived from an EMBL/GenBank/DDBJ whole genome shotgun (WGS) entry which is preliminary data.</text>
</comment>
<keyword evidence="3 7" id="KW-0963">Cytoplasm</keyword>
<keyword evidence="11" id="KW-1185">Reference proteome</keyword>
<dbReference type="InterPro" id="IPR036390">
    <property type="entry name" value="WH_DNA-bd_sf"/>
</dbReference>
<dbReference type="InterPro" id="IPR036251">
    <property type="entry name" value="Arg_repress_C_sf"/>
</dbReference>
<evidence type="ECO:0000256" key="5">
    <source>
        <dbReference type="ARBA" id="ARBA00023125"/>
    </source>
</evidence>
<dbReference type="AlphaFoldDB" id="A0A0R1WFI8"/>